<dbReference type="GO" id="GO:0000166">
    <property type="term" value="F:nucleotide binding"/>
    <property type="evidence" value="ECO:0007669"/>
    <property type="project" value="InterPro"/>
</dbReference>
<keyword evidence="4" id="KW-1185">Reference proteome</keyword>
<evidence type="ECO:0000313" key="4">
    <source>
        <dbReference type="Proteomes" id="UP000474957"/>
    </source>
</evidence>
<evidence type="ECO:0000313" key="3">
    <source>
        <dbReference type="EMBL" id="MSU92044.1"/>
    </source>
</evidence>
<feature type="domain" description="GFO/IDH/MocA-like oxidoreductase" evidence="2">
    <location>
        <begin position="147"/>
        <end position="278"/>
    </location>
</feature>
<dbReference type="Proteomes" id="UP000474957">
    <property type="component" value="Unassembled WGS sequence"/>
</dbReference>
<dbReference type="RefSeq" id="WP_154449501.1">
    <property type="nucleotide sequence ID" value="NZ_WIND01000036.1"/>
</dbReference>
<dbReference type="InterPro" id="IPR036291">
    <property type="entry name" value="NAD(P)-bd_dom_sf"/>
</dbReference>
<dbReference type="InterPro" id="IPR051317">
    <property type="entry name" value="Gfo/Idh/MocA_oxidoreduct"/>
</dbReference>
<dbReference type="SUPFAM" id="SSF51735">
    <property type="entry name" value="NAD(P)-binding Rossmann-fold domains"/>
    <property type="match status" value="1"/>
</dbReference>
<dbReference type="AlphaFoldDB" id="A0A6L5Z7H8"/>
<reference evidence="3 4" key="1">
    <citation type="submission" date="2019-10" db="EMBL/GenBank/DDBJ databases">
        <title>Cognatihalovulum marinum gen. nov. sp. nov., a new member of the family Rhodobacteraceae isolated from deep seawater of the Northwest Indian Ocean.</title>
        <authorList>
            <person name="Ruan C."/>
            <person name="Wang J."/>
            <person name="Zheng X."/>
            <person name="Song L."/>
            <person name="Zhu Y."/>
            <person name="Huang Y."/>
            <person name="Lu Z."/>
            <person name="Du W."/>
            <person name="Huang L."/>
            <person name="Dai X."/>
        </authorList>
    </citation>
    <scope>NUCLEOTIDE SEQUENCE [LARGE SCALE GENOMIC DNA]</scope>
    <source>
        <strain evidence="3 4">2CG4</strain>
    </source>
</reference>
<feature type="domain" description="Gfo/Idh/MocA-like oxidoreductase N-terminal" evidence="1">
    <location>
        <begin position="9"/>
        <end position="137"/>
    </location>
</feature>
<dbReference type="Gene3D" id="3.40.50.720">
    <property type="entry name" value="NAD(P)-binding Rossmann-like Domain"/>
    <property type="match status" value="1"/>
</dbReference>
<gene>
    <name evidence="3" type="ORF">GE300_21045</name>
</gene>
<comment type="caution">
    <text evidence="3">The sequence shown here is derived from an EMBL/GenBank/DDBJ whole genome shotgun (WGS) entry which is preliminary data.</text>
</comment>
<evidence type="ECO:0000259" key="2">
    <source>
        <dbReference type="Pfam" id="PF22725"/>
    </source>
</evidence>
<evidence type="ECO:0000259" key="1">
    <source>
        <dbReference type="Pfam" id="PF01408"/>
    </source>
</evidence>
<name>A0A6L5Z7H8_9RHOB</name>
<sequence>MERQGTDRIRLGMVGGGRDAFIGAVHRIAARLDDRYALVAGCFSSSAEKSRSSGADLGLDPDRVYVSFAEMAECEAARSDGIEAVSIVTPNHLHAAAAREFLTRGIHVICDKPMTATLEEARALAKVATESDALFILTHTYTGYPMIRQAGEMVAAGELGALRLVQVEYAQDWLTEPVEQSGAKQAAWRVDPAQSGAGGCIGDIGTHAFNLACTVTRAIPSALSADLHTFVPGRRLDDNAHVMMRYDSGMRGMLWASQVAAGCENGLRLRVFGTAGGLDWSQEDPNVLWHRPYGAAGRRLTRAGAGSSAAAGRLCRVPAGHPEGYLEAFANLYSEAAAAIEAHHKGQTVPAEVQYAGTAEGLAGLVFVDACVRSSRQNGDWVALEI</sequence>
<dbReference type="PANTHER" id="PTHR43708:SF3">
    <property type="entry name" value="OXIDOREDUCTASE"/>
    <property type="match status" value="1"/>
</dbReference>
<organism evidence="3 4">
    <name type="scientific">Halovulum marinum</name>
    <dbReference type="NCBI Taxonomy" id="2662447"/>
    <lineage>
        <taxon>Bacteria</taxon>
        <taxon>Pseudomonadati</taxon>
        <taxon>Pseudomonadota</taxon>
        <taxon>Alphaproteobacteria</taxon>
        <taxon>Rhodobacterales</taxon>
        <taxon>Paracoccaceae</taxon>
        <taxon>Halovulum</taxon>
    </lineage>
</organism>
<dbReference type="SUPFAM" id="SSF55347">
    <property type="entry name" value="Glyceraldehyde-3-phosphate dehydrogenase-like, C-terminal domain"/>
    <property type="match status" value="1"/>
</dbReference>
<protein>
    <submittedName>
        <fullName evidence="3">Gfo/Idh/MocA family oxidoreductase</fullName>
    </submittedName>
</protein>
<dbReference type="Gene3D" id="3.30.360.10">
    <property type="entry name" value="Dihydrodipicolinate Reductase, domain 2"/>
    <property type="match status" value="1"/>
</dbReference>
<dbReference type="PANTHER" id="PTHR43708">
    <property type="entry name" value="CONSERVED EXPRESSED OXIDOREDUCTASE (EUROFUNG)"/>
    <property type="match status" value="1"/>
</dbReference>
<dbReference type="Pfam" id="PF01408">
    <property type="entry name" value="GFO_IDH_MocA"/>
    <property type="match status" value="1"/>
</dbReference>
<dbReference type="InterPro" id="IPR055170">
    <property type="entry name" value="GFO_IDH_MocA-like_dom"/>
</dbReference>
<dbReference type="InterPro" id="IPR000683">
    <property type="entry name" value="Gfo/Idh/MocA-like_OxRdtase_N"/>
</dbReference>
<dbReference type="Pfam" id="PF22725">
    <property type="entry name" value="GFO_IDH_MocA_C3"/>
    <property type="match status" value="1"/>
</dbReference>
<dbReference type="EMBL" id="WIND01000036">
    <property type="protein sequence ID" value="MSU92044.1"/>
    <property type="molecule type" value="Genomic_DNA"/>
</dbReference>
<accession>A0A6L5Z7H8</accession>
<proteinExistence type="predicted"/>